<dbReference type="EMBL" id="JAZHXI010000007">
    <property type="protein sequence ID" value="KAL2069456.1"/>
    <property type="molecule type" value="Genomic_DNA"/>
</dbReference>
<accession>A0ABR4CIY8</accession>
<organism evidence="2 3">
    <name type="scientific">Oculimacula yallundae</name>
    <dbReference type="NCBI Taxonomy" id="86028"/>
    <lineage>
        <taxon>Eukaryota</taxon>
        <taxon>Fungi</taxon>
        <taxon>Dikarya</taxon>
        <taxon>Ascomycota</taxon>
        <taxon>Pezizomycotina</taxon>
        <taxon>Leotiomycetes</taxon>
        <taxon>Helotiales</taxon>
        <taxon>Ploettnerulaceae</taxon>
        <taxon>Oculimacula</taxon>
    </lineage>
</organism>
<comment type="caution">
    <text evidence="2">The sequence shown here is derived from an EMBL/GenBank/DDBJ whole genome shotgun (WGS) entry which is preliminary data.</text>
</comment>
<dbReference type="Proteomes" id="UP001595075">
    <property type="component" value="Unassembled WGS sequence"/>
</dbReference>
<keyword evidence="3" id="KW-1185">Reference proteome</keyword>
<evidence type="ECO:0000313" key="2">
    <source>
        <dbReference type="EMBL" id="KAL2069456.1"/>
    </source>
</evidence>
<reference evidence="2 3" key="1">
    <citation type="journal article" date="2024" name="Commun. Biol.">
        <title>Comparative genomic analysis of thermophilic fungi reveals convergent evolutionary adaptations and gene losses.</title>
        <authorList>
            <person name="Steindorff A.S."/>
            <person name="Aguilar-Pontes M.V."/>
            <person name="Robinson A.J."/>
            <person name="Andreopoulos B."/>
            <person name="LaButti K."/>
            <person name="Kuo A."/>
            <person name="Mondo S."/>
            <person name="Riley R."/>
            <person name="Otillar R."/>
            <person name="Haridas S."/>
            <person name="Lipzen A."/>
            <person name="Grimwood J."/>
            <person name="Schmutz J."/>
            <person name="Clum A."/>
            <person name="Reid I.D."/>
            <person name="Moisan M.C."/>
            <person name="Butler G."/>
            <person name="Nguyen T.T.M."/>
            <person name="Dewar K."/>
            <person name="Conant G."/>
            <person name="Drula E."/>
            <person name="Henrissat B."/>
            <person name="Hansel C."/>
            <person name="Singer S."/>
            <person name="Hutchinson M.I."/>
            <person name="de Vries R.P."/>
            <person name="Natvig D.O."/>
            <person name="Powell A.J."/>
            <person name="Tsang A."/>
            <person name="Grigoriev I.V."/>
        </authorList>
    </citation>
    <scope>NUCLEOTIDE SEQUENCE [LARGE SCALE GENOMIC DNA]</scope>
    <source>
        <strain evidence="2 3">CBS 494.80</strain>
    </source>
</reference>
<feature type="region of interest" description="Disordered" evidence="1">
    <location>
        <begin position="1"/>
        <end position="75"/>
    </location>
</feature>
<evidence type="ECO:0000313" key="3">
    <source>
        <dbReference type="Proteomes" id="UP001595075"/>
    </source>
</evidence>
<feature type="non-terminal residue" evidence="2">
    <location>
        <position position="75"/>
    </location>
</feature>
<proteinExistence type="predicted"/>
<feature type="compositionally biased region" description="Basic and acidic residues" evidence="1">
    <location>
        <begin position="1"/>
        <end position="11"/>
    </location>
</feature>
<feature type="compositionally biased region" description="Low complexity" evidence="1">
    <location>
        <begin position="37"/>
        <end position="53"/>
    </location>
</feature>
<sequence>MRKAGREECSVKRSSFGQDIGLPVGLKRYTSTKHPSHPSQTPSSTNSTTNTHTPTPPTFKPSKLPKWSNKTTLSR</sequence>
<protein>
    <submittedName>
        <fullName evidence="2">Uncharacterized protein</fullName>
    </submittedName>
</protein>
<name>A0ABR4CIY8_9HELO</name>
<gene>
    <name evidence="2" type="ORF">VTL71DRAFT_14135</name>
</gene>
<evidence type="ECO:0000256" key="1">
    <source>
        <dbReference type="SAM" id="MobiDB-lite"/>
    </source>
</evidence>